<proteinExistence type="inferred from homology"/>
<name>A0A9D2TEP5_9FIRM</name>
<dbReference type="GO" id="GO:0006430">
    <property type="term" value="P:lysyl-tRNA aminoacylation"/>
    <property type="evidence" value="ECO:0007669"/>
    <property type="project" value="InterPro"/>
</dbReference>
<dbReference type="HAMAP" id="MF_00252">
    <property type="entry name" value="Lys_tRNA_synth_class2"/>
    <property type="match status" value="1"/>
</dbReference>
<dbReference type="GO" id="GO:0005524">
    <property type="term" value="F:ATP binding"/>
    <property type="evidence" value="ECO:0007669"/>
    <property type="project" value="UniProtKB-KW"/>
</dbReference>
<evidence type="ECO:0000256" key="4">
    <source>
        <dbReference type="ARBA" id="ARBA00022723"/>
    </source>
</evidence>
<dbReference type="InterPro" id="IPR012340">
    <property type="entry name" value="NA-bd_OB-fold"/>
</dbReference>
<evidence type="ECO:0000256" key="7">
    <source>
        <dbReference type="ARBA" id="ARBA00022917"/>
    </source>
</evidence>
<dbReference type="PANTHER" id="PTHR42918:SF15">
    <property type="entry name" value="LYSINE--TRNA LIGASE, CHLOROPLASTIC_MITOCHONDRIAL"/>
    <property type="match status" value="1"/>
</dbReference>
<sequence>MAEQQNQKQVEAELNHVLKARREKLAQLQAEGKDPFQITKYDVTAHSADIKEHYEEWEGKEASVAGRLMFKRVMGKASFANVQDLKGNIQIYVSRDSLGEESYQEFKKLDIGDIVGVKGSAFTTKTGEISIHADQVVLLSKSLQVLPEKFHGLTDTDLRYRQRYVDLIMNADVKDTFIKRSRILAAIRKYLSGEGFMEVETPMLVSNAGGAAARPFETHFNALDEDLKLRISLELYLKRLIVGGLERVYEIGRVFRNEGLDTRHNPEFTLMELYQAYTDYHGMMDLTENLYRFVAQEVLGTTTIVYNGVEMDLSKPFPRITMVDAVKQYAGVDFNEIHTLAEARAIAKEKGVEFEERHKKGDILNLFFEEFVEEHLIQPTFIMDHPIEISPLTKKKPENPEYVERFEFFMNGWEMANAYSELNDPIDQRERFKAQEELLAQGDEEANHTDEDFLNALEIGMPPTGGIGFGIDRMCMLLTDSAAIRDVLLFPTMKSIGGAEGKKTDKKEESEPAVKIDLSKVKVEPLFEDTVDFDT</sequence>
<accession>A0A9D2TEP5</accession>
<dbReference type="InterPro" id="IPR006195">
    <property type="entry name" value="aa-tRNA-synth_II"/>
</dbReference>
<dbReference type="AlphaFoldDB" id="A0A9D2TEP5"/>
<dbReference type="Proteomes" id="UP000823863">
    <property type="component" value="Unassembled WGS sequence"/>
</dbReference>
<dbReference type="InterPro" id="IPR002313">
    <property type="entry name" value="Lys-tRNA-ligase_II"/>
</dbReference>
<dbReference type="SUPFAM" id="SSF50249">
    <property type="entry name" value="Nucleic acid-binding proteins"/>
    <property type="match status" value="1"/>
</dbReference>
<keyword evidence="10" id="KW-0460">Magnesium</keyword>
<dbReference type="Pfam" id="PF00152">
    <property type="entry name" value="tRNA-synt_2"/>
    <property type="match status" value="1"/>
</dbReference>
<dbReference type="SUPFAM" id="SSF55681">
    <property type="entry name" value="Class II aaRS and biotin synthetases"/>
    <property type="match status" value="1"/>
</dbReference>
<dbReference type="PROSITE" id="PS50862">
    <property type="entry name" value="AA_TRNA_LIGASE_II"/>
    <property type="match status" value="1"/>
</dbReference>
<evidence type="ECO:0000256" key="8">
    <source>
        <dbReference type="ARBA" id="ARBA00023146"/>
    </source>
</evidence>
<dbReference type="InterPro" id="IPR044136">
    <property type="entry name" value="Lys-tRNA-ligase_II_N"/>
</dbReference>
<dbReference type="Gene3D" id="2.40.50.140">
    <property type="entry name" value="Nucleic acid-binding proteins"/>
    <property type="match status" value="1"/>
</dbReference>
<feature type="non-terminal residue" evidence="12">
    <location>
        <position position="535"/>
    </location>
</feature>
<dbReference type="EC" id="6.1.1.6" evidence="2 10"/>
<keyword evidence="7" id="KW-0648">Protein biosynthesis</keyword>
<gene>
    <name evidence="12" type="primary">lysS</name>
    <name evidence="12" type="ORF">H9931_10685</name>
</gene>
<feature type="domain" description="Aminoacyl-transfer RNA synthetases class-II family profile" evidence="11">
    <location>
        <begin position="180"/>
        <end position="491"/>
    </location>
</feature>
<evidence type="ECO:0000256" key="3">
    <source>
        <dbReference type="ARBA" id="ARBA00022598"/>
    </source>
</evidence>
<dbReference type="CDD" id="cd00775">
    <property type="entry name" value="LysRS_core"/>
    <property type="match status" value="1"/>
</dbReference>
<evidence type="ECO:0000256" key="2">
    <source>
        <dbReference type="ARBA" id="ARBA00013166"/>
    </source>
</evidence>
<keyword evidence="8" id="KW-0030">Aminoacyl-tRNA synthetase</keyword>
<dbReference type="GO" id="GO:0000049">
    <property type="term" value="F:tRNA binding"/>
    <property type="evidence" value="ECO:0007669"/>
    <property type="project" value="TreeGrafter"/>
</dbReference>
<dbReference type="Gene3D" id="3.30.930.10">
    <property type="entry name" value="Bira Bifunctional Protein, Domain 2"/>
    <property type="match status" value="1"/>
</dbReference>
<organism evidence="12 13">
    <name type="scientific">Candidatus Enterocloster excrementigallinarum</name>
    <dbReference type="NCBI Taxonomy" id="2838558"/>
    <lineage>
        <taxon>Bacteria</taxon>
        <taxon>Bacillati</taxon>
        <taxon>Bacillota</taxon>
        <taxon>Clostridia</taxon>
        <taxon>Lachnospirales</taxon>
        <taxon>Lachnospiraceae</taxon>
        <taxon>Enterocloster</taxon>
    </lineage>
</organism>
<keyword evidence="4 10" id="KW-0479">Metal-binding</keyword>
<dbReference type="GO" id="GO:0004824">
    <property type="term" value="F:lysine-tRNA ligase activity"/>
    <property type="evidence" value="ECO:0007669"/>
    <property type="project" value="UniProtKB-EC"/>
</dbReference>
<dbReference type="GO" id="GO:0016740">
    <property type="term" value="F:transferase activity"/>
    <property type="evidence" value="ECO:0007669"/>
    <property type="project" value="UniProtKB-ARBA"/>
</dbReference>
<dbReference type="GO" id="GO:0005829">
    <property type="term" value="C:cytosol"/>
    <property type="evidence" value="ECO:0007669"/>
    <property type="project" value="TreeGrafter"/>
</dbReference>
<dbReference type="GO" id="GO:0046872">
    <property type="term" value="F:metal ion binding"/>
    <property type="evidence" value="ECO:0007669"/>
    <property type="project" value="UniProtKB-KW"/>
</dbReference>
<evidence type="ECO:0000256" key="5">
    <source>
        <dbReference type="ARBA" id="ARBA00022741"/>
    </source>
</evidence>
<dbReference type="InterPro" id="IPR004364">
    <property type="entry name" value="Aa-tRNA-synt_II"/>
</dbReference>
<dbReference type="PANTHER" id="PTHR42918">
    <property type="entry name" value="LYSYL-TRNA SYNTHETASE"/>
    <property type="match status" value="1"/>
</dbReference>
<dbReference type="InterPro" id="IPR045864">
    <property type="entry name" value="aa-tRNA-synth_II/BPL/LPL"/>
</dbReference>
<dbReference type="NCBIfam" id="TIGR00499">
    <property type="entry name" value="lysS_bact"/>
    <property type="match status" value="1"/>
</dbReference>
<evidence type="ECO:0000259" key="11">
    <source>
        <dbReference type="PROSITE" id="PS50862"/>
    </source>
</evidence>
<evidence type="ECO:0000256" key="1">
    <source>
        <dbReference type="ARBA" id="ARBA00008226"/>
    </source>
</evidence>
<keyword evidence="5" id="KW-0547">Nucleotide-binding</keyword>
<evidence type="ECO:0000313" key="12">
    <source>
        <dbReference type="EMBL" id="HJC67164.1"/>
    </source>
</evidence>
<dbReference type="NCBIfam" id="NF001756">
    <property type="entry name" value="PRK00484.1"/>
    <property type="match status" value="1"/>
</dbReference>
<dbReference type="FunFam" id="2.40.50.140:FF:000024">
    <property type="entry name" value="Lysine--tRNA ligase"/>
    <property type="match status" value="1"/>
</dbReference>
<evidence type="ECO:0000256" key="10">
    <source>
        <dbReference type="RuleBase" id="RU000336"/>
    </source>
</evidence>
<dbReference type="InterPro" id="IPR018149">
    <property type="entry name" value="Lys-tRNA-synth_II_C"/>
</dbReference>
<dbReference type="Pfam" id="PF01336">
    <property type="entry name" value="tRNA_anti-codon"/>
    <property type="match status" value="1"/>
</dbReference>
<evidence type="ECO:0000256" key="9">
    <source>
        <dbReference type="ARBA" id="ARBA00048573"/>
    </source>
</evidence>
<keyword evidence="6" id="KW-0067">ATP-binding</keyword>
<comment type="cofactor">
    <cofactor evidence="10">
        <name>Mg(2+)</name>
        <dbReference type="ChEBI" id="CHEBI:18420"/>
    </cofactor>
    <text evidence="10">Binds 3 Mg(2+) ions per subunit.</text>
</comment>
<reference evidence="12" key="2">
    <citation type="submission" date="2021-04" db="EMBL/GenBank/DDBJ databases">
        <authorList>
            <person name="Gilroy R."/>
        </authorList>
    </citation>
    <scope>NUCLEOTIDE SEQUENCE</scope>
    <source>
        <strain evidence="12">CHK198-12963</strain>
    </source>
</reference>
<evidence type="ECO:0000313" key="13">
    <source>
        <dbReference type="Proteomes" id="UP000823863"/>
    </source>
</evidence>
<comment type="similarity">
    <text evidence="1">Belongs to the class-II aminoacyl-tRNA synthetase family.</text>
</comment>
<comment type="caution">
    <text evidence="12">The sequence shown here is derived from an EMBL/GenBank/DDBJ whole genome shotgun (WGS) entry which is preliminary data.</text>
</comment>
<evidence type="ECO:0000256" key="6">
    <source>
        <dbReference type="ARBA" id="ARBA00022840"/>
    </source>
</evidence>
<dbReference type="GO" id="GO:0140096">
    <property type="term" value="F:catalytic activity, acting on a protein"/>
    <property type="evidence" value="ECO:0007669"/>
    <property type="project" value="UniProtKB-ARBA"/>
</dbReference>
<dbReference type="EMBL" id="DWWB01000056">
    <property type="protein sequence ID" value="HJC67164.1"/>
    <property type="molecule type" value="Genomic_DNA"/>
</dbReference>
<comment type="catalytic activity">
    <reaction evidence="9 10">
        <text>tRNA(Lys) + L-lysine + ATP = L-lysyl-tRNA(Lys) + AMP + diphosphate</text>
        <dbReference type="Rhea" id="RHEA:20792"/>
        <dbReference type="Rhea" id="RHEA-COMP:9696"/>
        <dbReference type="Rhea" id="RHEA-COMP:9697"/>
        <dbReference type="ChEBI" id="CHEBI:30616"/>
        <dbReference type="ChEBI" id="CHEBI:32551"/>
        <dbReference type="ChEBI" id="CHEBI:33019"/>
        <dbReference type="ChEBI" id="CHEBI:78442"/>
        <dbReference type="ChEBI" id="CHEBI:78529"/>
        <dbReference type="ChEBI" id="CHEBI:456215"/>
        <dbReference type="EC" id="6.1.1.6"/>
    </reaction>
</comment>
<dbReference type="PRINTS" id="PR00982">
    <property type="entry name" value="TRNASYNTHLYS"/>
</dbReference>
<dbReference type="InterPro" id="IPR004365">
    <property type="entry name" value="NA-bd_OB_tRNA"/>
</dbReference>
<dbReference type="CDD" id="cd04322">
    <property type="entry name" value="LysRS_N"/>
    <property type="match status" value="1"/>
</dbReference>
<protein>
    <recommendedName>
        <fullName evidence="2 10">Lysine--tRNA ligase</fullName>
        <ecNumber evidence="2 10">6.1.1.6</ecNumber>
    </recommendedName>
</protein>
<keyword evidence="3 12" id="KW-0436">Ligase</keyword>
<reference evidence="12" key="1">
    <citation type="journal article" date="2021" name="PeerJ">
        <title>Extensive microbial diversity within the chicken gut microbiome revealed by metagenomics and culture.</title>
        <authorList>
            <person name="Gilroy R."/>
            <person name="Ravi A."/>
            <person name="Getino M."/>
            <person name="Pursley I."/>
            <person name="Horton D.L."/>
            <person name="Alikhan N.F."/>
            <person name="Baker D."/>
            <person name="Gharbi K."/>
            <person name="Hall N."/>
            <person name="Watson M."/>
            <person name="Adriaenssens E.M."/>
            <person name="Foster-Nyarko E."/>
            <person name="Jarju S."/>
            <person name="Secka A."/>
            <person name="Antonio M."/>
            <person name="Oren A."/>
            <person name="Chaudhuri R.R."/>
            <person name="La Ragione R."/>
            <person name="Hildebrand F."/>
            <person name="Pallen M.J."/>
        </authorList>
    </citation>
    <scope>NUCLEOTIDE SEQUENCE</scope>
    <source>
        <strain evidence="12">CHK198-12963</strain>
    </source>
</reference>